<protein>
    <submittedName>
        <fullName evidence="2">Lysophospholipase</fullName>
    </submittedName>
</protein>
<dbReference type="Gene3D" id="3.40.50.1820">
    <property type="entry name" value="alpha/beta hydrolase"/>
    <property type="match status" value="1"/>
</dbReference>
<dbReference type="SUPFAM" id="SSF53474">
    <property type="entry name" value="alpha/beta-Hydrolases"/>
    <property type="match status" value="1"/>
</dbReference>
<evidence type="ECO:0000259" key="1">
    <source>
        <dbReference type="Pfam" id="PF12146"/>
    </source>
</evidence>
<dbReference type="Pfam" id="PF12146">
    <property type="entry name" value="Hydrolase_4"/>
    <property type="match status" value="1"/>
</dbReference>
<feature type="domain" description="Serine aminopeptidase S33" evidence="1">
    <location>
        <begin position="30"/>
        <end position="263"/>
    </location>
</feature>
<sequence>MAPKEKQMAATFSTNKVQSTFYRHWKNNFKPKAILLIVHGLNSHSGYYQNFALQLNENNYEVYAMDLRGRGHSDGERYYIADYKDITGDIDLVLQTIRAVHPTLPFFLFGHSAGGVFASVYAVEHQHQLKGLICESFAFQVPAPAFALAVMRLLGYIIPHVRLVKLNNQDFSREQSVLDTMNNDPLLANERQPAKTMQQLLRAAAYLKKEMPAIKLPLLILHGTADKATQPGGSNYFLVHASSADKQLKLYEGHFHDLLNDKDNGIVMRDIVQWLNEQVEALRQSSNQIL</sequence>
<organism evidence="2 3">
    <name type="scientific">Niastella soli</name>
    <dbReference type="NCBI Taxonomy" id="2821487"/>
    <lineage>
        <taxon>Bacteria</taxon>
        <taxon>Pseudomonadati</taxon>
        <taxon>Bacteroidota</taxon>
        <taxon>Chitinophagia</taxon>
        <taxon>Chitinophagales</taxon>
        <taxon>Chitinophagaceae</taxon>
        <taxon>Niastella</taxon>
    </lineage>
</organism>
<accession>A0ABS3YW40</accession>
<gene>
    <name evidence="2" type="ORF">J7I42_16860</name>
</gene>
<dbReference type="InterPro" id="IPR022742">
    <property type="entry name" value="Hydrolase_4"/>
</dbReference>
<dbReference type="RefSeq" id="WP_209140014.1">
    <property type="nucleotide sequence ID" value="NZ_JAGHKO010000004.1"/>
</dbReference>
<keyword evidence="3" id="KW-1185">Reference proteome</keyword>
<dbReference type="EMBL" id="JAGHKO010000004">
    <property type="protein sequence ID" value="MBO9201958.1"/>
    <property type="molecule type" value="Genomic_DNA"/>
</dbReference>
<name>A0ABS3YW40_9BACT</name>
<evidence type="ECO:0000313" key="3">
    <source>
        <dbReference type="Proteomes" id="UP000677244"/>
    </source>
</evidence>
<dbReference type="InterPro" id="IPR029058">
    <property type="entry name" value="AB_hydrolase_fold"/>
</dbReference>
<dbReference type="Proteomes" id="UP000677244">
    <property type="component" value="Unassembled WGS sequence"/>
</dbReference>
<dbReference type="InterPro" id="IPR051044">
    <property type="entry name" value="MAG_DAG_Lipase"/>
</dbReference>
<comment type="caution">
    <text evidence="2">The sequence shown here is derived from an EMBL/GenBank/DDBJ whole genome shotgun (WGS) entry which is preliminary data.</text>
</comment>
<evidence type="ECO:0000313" key="2">
    <source>
        <dbReference type="EMBL" id="MBO9201958.1"/>
    </source>
</evidence>
<dbReference type="PANTHER" id="PTHR11614">
    <property type="entry name" value="PHOSPHOLIPASE-RELATED"/>
    <property type="match status" value="1"/>
</dbReference>
<proteinExistence type="predicted"/>
<reference evidence="2 3" key="1">
    <citation type="submission" date="2021-03" db="EMBL/GenBank/DDBJ databases">
        <title>Assistant Professor.</title>
        <authorList>
            <person name="Huq M.A."/>
        </authorList>
    </citation>
    <scope>NUCLEOTIDE SEQUENCE [LARGE SCALE GENOMIC DNA]</scope>
    <source>
        <strain evidence="2 3">MAH-29</strain>
    </source>
</reference>